<evidence type="ECO:0000256" key="5">
    <source>
        <dbReference type="ARBA" id="ARBA00022741"/>
    </source>
</evidence>
<dbReference type="PANTHER" id="PTHR43065:SF10">
    <property type="entry name" value="PEROXIDE STRESS-ACTIVATED HISTIDINE KINASE MAK3"/>
    <property type="match status" value="1"/>
</dbReference>
<evidence type="ECO:0000256" key="8">
    <source>
        <dbReference type="ARBA" id="ARBA00023012"/>
    </source>
</evidence>
<evidence type="ECO:0000259" key="9">
    <source>
        <dbReference type="PROSITE" id="PS50109"/>
    </source>
</evidence>
<protein>
    <recommendedName>
        <fullName evidence="2">histidine kinase</fullName>
        <ecNumber evidence="2">2.7.13.3</ecNumber>
    </recommendedName>
</protein>
<evidence type="ECO:0000256" key="6">
    <source>
        <dbReference type="ARBA" id="ARBA00022777"/>
    </source>
</evidence>
<dbReference type="Pfam" id="PF02518">
    <property type="entry name" value="HATPase_c"/>
    <property type="match status" value="1"/>
</dbReference>
<sequence length="368" mass="38517">MTMSRPSRPGADLDRLKLAAFELSPEPALVIGPDGELSAVNEAAQTLFGQGLGLLARGRFAAALPPGSALVSLLERAIAEDGPVREWGLAISLFGLPPFEADGAAAPLGDGSVLLILHVRGPLAADRGQDAAGLRSIIGLGRMLAHEIKNPLAGIRGAAQLLKTGAKAEDAPLAQLIVDETDRVRRLVDRMEAFSDDAPPDLQPLNIHQILDRVRALAANGVADGLALKESYDPSLPPTWGDEDQLIQVFLNLVKNAAEAAHARGDGRGEISITTAYRHGVRVRAAKGQNLRGAPLEVKVQDNGPGVPDHLRESLFQPFVSSKSHGAGLGLALVAKLVAGHGGLIDFESEPGRTVFRVLLPIAPGDAA</sequence>
<evidence type="ECO:0000256" key="2">
    <source>
        <dbReference type="ARBA" id="ARBA00012438"/>
    </source>
</evidence>
<evidence type="ECO:0000256" key="4">
    <source>
        <dbReference type="ARBA" id="ARBA00022679"/>
    </source>
</evidence>
<dbReference type="PRINTS" id="PR00344">
    <property type="entry name" value="BCTRLSENSOR"/>
</dbReference>
<dbReference type="SUPFAM" id="SSF47384">
    <property type="entry name" value="Homodimeric domain of signal transducing histidine kinase"/>
    <property type="match status" value="1"/>
</dbReference>
<keyword evidence="8" id="KW-0902">Two-component regulatory system</keyword>
<keyword evidence="6" id="KW-0418">Kinase</keyword>
<dbReference type="SUPFAM" id="SSF55874">
    <property type="entry name" value="ATPase domain of HSP90 chaperone/DNA topoisomerase II/histidine kinase"/>
    <property type="match status" value="1"/>
</dbReference>
<comment type="caution">
    <text evidence="10">The sequence shown here is derived from an EMBL/GenBank/DDBJ whole genome shotgun (WGS) entry which is preliminary data.</text>
</comment>
<comment type="catalytic activity">
    <reaction evidence="1">
        <text>ATP + protein L-histidine = ADP + protein N-phospho-L-histidine.</text>
        <dbReference type="EC" id="2.7.13.3"/>
    </reaction>
</comment>
<gene>
    <name evidence="10" type="ORF">ACFSC0_16345</name>
</gene>
<name>A0ABW4N6A1_9CAUL</name>
<dbReference type="InterPro" id="IPR003594">
    <property type="entry name" value="HATPase_dom"/>
</dbReference>
<dbReference type="InterPro" id="IPR036097">
    <property type="entry name" value="HisK_dim/P_sf"/>
</dbReference>
<dbReference type="InterPro" id="IPR036890">
    <property type="entry name" value="HATPase_C_sf"/>
</dbReference>
<proteinExistence type="predicted"/>
<dbReference type="EMBL" id="JBHUEY010000006">
    <property type="protein sequence ID" value="MFD1784974.1"/>
    <property type="molecule type" value="Genomic_DNA"/>
</dbReference>
<evidence type="ECO:0000313" key="11">
    <source>
        <dbReference type="Proteomes" id="UP001597237"/>
    </source>
</evidence>
<keyword evidence="11" id="KW-1185">Reference proteome</keyword>
<dbReference type="InterPro" id="IPR005467">
    <property type="entry name" value="His_kinase_dom"/>
</dbReference>
<dbReference type="PANTHER" id="PTHR43065">
    <property type="entry name" value="SENSOR HISTIDINE KINASE"/>
    <property type="match status" value="1"/>
</dbReference>
<dbReference type="SMART" id="SM00387">
    <property type="entry name" value="HATPase_c"/>
    <property type="match status" value="1"/>
</dbReference>
<keyword evidence="4" id="KW-0808">Transferase</keyword>
<keyword evidence="5" id="KW-0547">Nucleotide-binding</keyword>
<organism evidence="10 11">
    <name type="scientific">Phenylobacterium terrae</name>
    <dbReference type="NCBI Taxonomy" id="2665495"/>
    <lineage>
        <taxon>Bacteria</taxon>
        <taxon>Pseudomonadati</taxon>
        <taxon>Pseudomonadota</taxon>
        <taxon>Alphaproteobacteria</taxon>
        <taxon>Caulobacterales</taxon>
        <taxon>Caulobacteraceae</taxon>
        <taxon>Phenylobacterium</taxon>
    </lineage>
</organism>
<dbReference type="CDD" id="cd00082">
    <property type="entry name" value="HisKA"/>
    <property type="match status" value="1"/>
</dbReference>
<dbReference type="InterPro" id="IPR004358">
    <property type="entry name" value="Sig_transdc_His_kin-like_C"/>
</dbReference>
<dbReference type="SMART" id="SM00388">
    <property type="entry name" value="HisKA"/>
    <property type="match status" value="1"/>
</dbReference>
<evidence type="ECO:0000256" key="1">
    <source>
        <dbReference type="ARBA" id="ARBA00000085"/>
    </source>
</evidence>
<dbReference type="EC" id="2.7.13.3" evidence="2"/>
<dbReference type="Gene3D" id="1.10.287.130">
    <property type="match status" value="1"/>
</dbReference>
<dbReference type="RefSeq" id="WP_377281935.1">
    <property type="nucleotide sequence ID" value="NZ_JBHRSI010000005.1"/>
</dbReference>
<dbReference type="Proteomes" id="UP001597237">
    <property type="component" value="Unassembled WGS sequence"/>
</dbReference>
<evidence type="ECO:0000313" key="10">
    <source>
        <dbReference type="EMBL" id="MFD1784974.1"/>
    </source>
</evidence>
<dbReference type="Gene3D" id="3.30.565.10">
    <property type="entry name" value="Histidine kinase-like ATPase, C-terminal domain"/>
    <property type="match status" value="1"/>
</dbReference>
<feature type="domain" description="Histidine kinase" evidence="9">
    <location>
        <begin position="143"/>
        <end position="364"/>
    </location>
</feature>
<keyword evidence="3" id="KW-0597">Phosphoprotein</keyword>
<dbReference type="PROSITE" id="PS50109">
    <property type="entry name" value="HIS_KIN"/>
    <property type="match status" value="1"/>
</dbReference>
<evidence type="ECO:0000256" key="3">
    <source>
        <dbReference type="ARBA" id="ARBA00022553"/>
    </source>
</evidence>
<evidence type="ECO:0000256" key="7">
    <source>
        <dbReference type="ARBA" id="ARBA00022840"/>
    </source>
</evidence>
<accession>A0ABW4N6A1</accession>
<dbReference type="InterPro" id="IPR003661">
    <property type="entry name" value="HisK_dim/P_dom"/>
</dbReference>
<keyword evidence="7" id="KW-0067">ATP-binding</keyword>
<dbReference type="Pfam" id="PF00512">
    <property type="entry name" value="HisKA"/>
    <property type="match status" value="1"/>
</dbReference>
<reference evidence="11" key="1">
    <citation type="journal article" date="2019" name="Int. J. Syst. Evol. Microbiol.">
        <title>The Global Catalogue of Microorganisms (GCM) 10K type strain sequencing project: providing services to taxonomists for standard genome sequencing and annotation.</title>
        <authorList>
            <consortium name="The Broad Institute Genomics Platform"/>
            <consortium name="The Broad Institute Genome Sequencing Center for Infectious Disease"/>
            <person name="Wu L."/>
            <person name="Ma J."/>
        </authorList>
    </citation>
    <scope>NUCLEOTIDE SEQUENCE [LARGE SCALE GENOMIC DNA]</scope>
    <source>
        <strain evidence="11">DFY28</strain>
    </source>
</reference>